<dbReference type="Proteomes" id="UP000391834">
    <property type="component" value="Unassembled WGS sequence"/>
</dbReference>
<evidence type="ECO:0000313" key="2">
    <source>
        <dbReference type="EMBL" id="GET31406.1"/>
    </source>
</evidence>
<evidence type="ECO:0000313" key="3">
    <source>
        <dbReference type="Proteomes" id="UP000391834"/>
    </source>
</evidence>
<accession>A0A5M4AV27</accession>
<evidence type="ECO:0000256" key="1">
    <source>
        <dbReference type="SAM" id="Phobius"/>
    </source>
</evidence>
<proteinExistence type="predicted"/>
<feature type="transmembrane region" description="Helical" evidence="1">
    <location>
        <begin position="7"/>
        <end position="27"/>
    </location>
</feature>
<comment type="caution">
    <text evidence="2">The sequence shown here is derived from an EMBL/GenBank/DDBJ whole genome shotgun (WGS) entry which is preliminary data.</text>
</comment>
<reference evidence="2 3" key="1">
    <citation type="submission" date="2019-10" db="EMBL/GenBank/DDBJ databases">
        <title>Prolixibacter strains distinguished by the presence of nitrate reductase genes were adept at nitrate-dependent anaerobic corrosion of metallic iron and carbon steel.</title>
        <authorList>
            <person name="Iino T."/>
            <person name="Shono N."/>
            <person name="Ito K."/>
            <person name="Nakamura R."/>
            <person name="Sueoka K."/>
            <person name="Harayama S."/>
            <person name="Ohkuma M."/>
        </authorList>
    </citation>
    <scope>NUCLEOTIDE SEQUENCE [LARGE SCALE GENOMIC DNA]</scope>
    <source>
        <strain evidence="2 3">JCM 13498</strain>
    </source>
</reference>
<dbReference type="EMBL" id="BLAX01000001">
    <property type="protein sequence ID" value="GET31406.1"/>
    <property type="molecule type" value="Genomic_DNA"/>
</dbReference>
<protein>
    <submittedName>
        <fullName evidence="2">Uncharacterized protein</fullName>
    </submittedName>
</protein>
<dbReference type="RefSeq" id="WP_027586164.1">
    <property type="nucleotide sequence ID" value="NZ_BLAX01000001.1"/>
</dbReference>
<keyword evidence="1" id="KW-0472">Membrane</keyword>
<sequence length="531" mass="61681">MKHKKKNIIAVSSLLAVFVAFGVFIVFQQKTQVKELFKLNKQLQKEGYYMADFEFRMLGAAYLLDKGEYSKSINTLSEYHNKLKNRDGLLKIPAFNNKQEEIVFFLSLQNPKTGAFIDESVPYCIYWEISQNIINHLESLLDSTSGPLNLKYPLTFLDDINTPEKLKAFLNDISYVGWIASKFPQTTFHFARNILDCTNQDNILERNNLYRFSPEWKYAMLTWMYDFQDSITGMWGPKSKSTGRLLKNDLNNTASVLKAYRDYDGNDLYDDFPLRYTDKLFSNSLKILSEPYPANEDELDEIHEWNLKKVKGFKMILRYLWKDISKKDKQTMEHLLADFVTISFDKYYVKSEGAFSYYPKSKHASADGFSNMIFDDIGAFSYTKQKKLFGESIDSIQNHGIITIENFKPFVQKILKSDMKINSLRFYKTKPDSTKLTENVWAIFYPNNSVVLDVTELVPNLLTWADSTKLSLGNWTSVAKKKQELEKLHIKKPIILLENNIENALAVEEDVYCIGFNVLQIPKFIIKCNSK</sequence>
<dbReference type="OrthoDB" id="8453416at2"/>
<keyword evidence="3" id="KW-1185">Reference proteome</keyword>
<name>A0A5M4AV27_9BACT</name>
<keyword evidence="1" id="KW-1133">Transmembrane helix</keyword>
<dbReference type="AlphaFoldDB" id="A0A5M4AV27"/>
<organism evidence="2 3">
    <name type="scientific">Prolixibacter bellariivorans</name>
    <dbReference type="NCBI Taxonomy" id="314319"/>
    <lineage>
        <taxon>Bacteria</taxon>
        <taxon>Pseudomonadati</taxon>
        <taxon>Bacteroidota</taxon>
        <taxon>Bacteroidia</taxon>
        <taxon>Marinilabiliales</taxon>
        <taxon>Prolixibacteraceae</taxon>
        <taxon>Prolixibacter</taxon>
    </lineage>
</organism>
<gene>
    <name evidence="2" type="ORF">PbJCM13498_02690</name>
</gene>
<keyword evidence="1" id="KW-0812">Transmembrane</keyword>